<evidence type="ECO:0000259" key="10">
    <source>
        <dbReference type="Pfam" id="PF00999"/>
    </source>
</evidence>
<evidence type="ECO:0000256" key="7">
    <source>
        <dbReference type="ARBA" id="ARBA00023065"/>
    </source>
</evidence>
<evidence type="ECO:0000256" key="6">
    <source>
        <dbReference type="ARBA" id="ARBA00022989"/>
    </source>
</evidence>
<evidence type="ECO:0000256" key="5">
    <source>
        <dbReference type="ARBA" id="ARBA00022692"/>
    </source>
</evidence>
<evidence type="ECO:0000256" key="1">
    <source>
        <dbReference type="ARBA" id="ARBA00004651"/>
    </source>
</evidence>
<dbReference type="PANTHER" id="PTHR32507">
    <property type="entry name" value="NA(+)/H(+) ANTIPORTER 1"/>
    <property type="match status" value="1"/>
</dbReference>
<dbReference type="Proteomes" id="UP000658720">
    <property type="component" value="Unassembled WGS sequence"/>
</dbReference>
<organism evidence="11 12">
    <name type="scientific">Synechocystis salina LEGE 00031</name>
    <dbReference type="NCBI Taxonomy" id="1828736"/>
    <lineage>
        <taxon>Bacteria</taxon>
        <taxon>Bacillati</taxon>
        <taxon>Cyanobacteriota</taxon>
        <taxon>Cyanophyceae</taxon>
        <taxon>Synechococcales</taxon>
        <taxon>Merismopediaceae</taxon>
        <taxon>Synechocystis</taxon>
    </lineage>
</organism>
<feature type="transmembrane region" description="Helical" evidence="9">
    <location>
        <begin position="94"/>
        <end position="114"/>
    </location>
</feature>
<reference evidence="11 12" key="1">
    <citation type="submission" date="2020-10" db="EMBL/GenBank/DDBJ databases">
        <authorList>
            <person name="Castelo-Branco R."/>
            <person name="Eusebio N."/>
            <person name="Adriana R."/>
            <person name="Vieira A."/>
            <person name="Brugerolle De Fraissinette N."/>
            <person name="Rezende De Castro R."/>
            <person name="Schneider M.P."/>
            <person name="Vasconcelos V."/>
            <person name="Leao P.N."/>
        </authorList>
    </citation>
    <scope>NUCLEOTIDE SEQUENCE [LARGE SCALE GENOMIC DNA]</scope>
    <source>
        <strain evidence="11 12">LEGE 00031</strain>
    </source>
</reference>
<dbReference type="EMBL" id="JADEVV010000006">
    <property type="protein sequence ID" value="MBE9252916.1"/>
    <property type="molecule type" value="Genomic_DNA"/>
</dbReference>
<feature type="transmembrane region" description="Helical" evidence="9">
    <location>
        <begin position="33"/>
        <end position="51"/>
    </location>
</feature>
<keyword evidence="8 9" id="KW-0472">Membrane</keyword>
<feature type="transmembrane region" description="Helical" evidence="9">
    <location>
        <begin position="6"/>
        <end position="26"/>
    </location>
</feature>
<feature type="domain" description="Cation/H+ exchanger transmembrane" evidence="10">
    <location>
        <begin position="15"/>
        <end position="395"/>
    </location>
</feature>
<evidence type="ECO:0000256" key="8">
    <source>
        <dbReference type="ARBA" id="ARBA00023136"/>
    </source>
</evidence>
<dbReference type="Pfam" id="PF00999">
    <property type="entry name" value="Na_H_Exchanger"/>
    <property type="match status" value="1"/>
</dbReference>
<evidence type="ECO:0000256" key="4">
    <source>
        <dbReference type="ARBA" id="ARBA00022475"/>
    </source>
</evidence>
<evidence type="ECO:0000313" key="11">
    <source>
        <dbReference type="EMBL" id="MBE9252916.1"/>
    </source>
</evidence>
<keyword evidence="4" id="KW-1003">Cell membrane</keyword>
<dbReference type="PANTHER" id="PTHR32507:SF8">
    <property type="entry name" value="CNH1P"/>
    <property type="match status" value="1"/>
</dbReference>
<evidence type="ECO:0000256" key="2">
    <source>
        <dbReference type="ARBA" id="ARBA00022448"/>
    </source>
</evidence>
<accession>A0ABR9VNI7</accession>
<feature type="transmembrane region" description="Helical" evidence="9">
    <location>
        <begin position="372"/>
        <end position="393"/>
    </location>
</feature>
<comment type="caution">
    <text evidence="11">The sequence shown here is derived from an EMBL/GenBank/DDBJ whole genome shotgun (WGS) entry which is preliminary data.</text>
</comment>
<feature type="transmembrane region" description="Helical" evidence="9">
    <location>
        <begin position="63"/>
        <end position="82"/>
    </location>
</feature>
<dbReference type="InterPro" id="IPR006153">
    <property type="entry name" value="Cation/H_exchanger_TM"/>
</dbReference>
<evidence type="ECO:0000313" key="12">
    <source>
        <dbReference type="Proteomes" id="UP000658720"/>
    </source>
</evidence>
<evidence type="ECO:0000256" key="3">
    <source>
        <dbReference type="ARBA" id="ARBA00022449"/>
    </source>
</evidence>
<gene>
    <name evidence="11" type="ORF">IQ217_03395</name>
</gene>
<keyword evidence="5 9" id="KW-0812">Transmembrane</keyword>
<keyword evidence="7" id="KW-0406">Ion transport</keyword>
<dbReference type="Gene3D" id="1.20.1530.20">
    <property type="match status" value="1"/>
</dbReference>
<keyword evidence="12" id="KW-1185">Reference proteome</keyword>
<dbReference type="InterPro" id="IPR038770">
    <property type="entry name" value="Na+/solute_symporter_sf"/>
</dbReference>
<name>A0ABR9VNI7_9SYNC</name>
<comment type="subcellular location">
    <subcellularLocation>
        <location evidence="1">Cell membrane</location>
        <topology evidence="1">Multi-pass membrane protein</topology>
    </subcellularLocation>
</comment>
<keyword evidence="6 9" id="KW-1133">Transmembrane helix</keyword>
<protein>
    <submittedName>
        <fullName evidence="11">Sodium:proton antiporter</fullName>
    </submittedName>
</protein>
<keyword evidence="3" id="KW-0050">Antiport</keyword>
<feature type="transmembrane region" description="Helical" evidence="9">
    <location>
        <begin position="309"/>
        <end position="334"/>
    </location>
</feature>
<feature type="transmembrane region" description="Helical" evidence="9">
    <location>
        <begin position="198"/>
        <end position="219"/>
    </location>
</feature>
<sequence length="407" mass="43846">MIEPYSDWAILAIFVFLYSLIAGRLSKTWLSDAIIFSGFGLLFGAFGLNLIQFNVTSENLKTIAELTLASILFTDAANANLSILRNSLRLPWRLLAVGLPLTIGLGFIAGQFLFPQFSPAEAGILAVMLAPTDAALGKAVVTNPQVPDNIREDLNVESGLNDGICVPLLFTLLAIANPDQTDTNNTASLLFNLFTQQIGIGALIGASFAVIGVQLRSFCLQRDWIAADWQPILAIALAIACFASAQHLGGSGFIACFVGGLTFGRMVKTEKEDLLIAAEATGDALSLITWVMFGASVVPFVINELTWSAFVYAVLSLTVIRILPVFLAVLGMGLDRWSTLFVGWFGPRGLASIVFAVIVLDEKLPHSRDIAIIASCTILLSVLAHGFSATPLANWYGQWSRRQNHQP</sequence>
<keyword evidence="2" id="KW-0813">Transport</keyword>
<proteinExistence type="predicted"/>
<feature type="transmembrane region" description="Helical" evidence="9">
    <location>
        <begin position="340"/>
        <end position="360"/>
    </location>
</feature>
<feature type="transmembrane region" description="Helical" evidence="9">
    <location>
        <begin position="231"/>
        <end position="264"/>
    </location>
</feature>
<evidence type="ECO:0000256" key="9">
    <source>
        <dbReference type="SAM" id="Phobius"/>
    </source>
</evidence>
<dbReference type="RefSeq" id="WP_194018922.1">
    <property type="nucleotide sequence ID" value="NZ_JADEVV010000006.1"/>
</dbReference>